<dbReference type="InterPro" id="IPR001370">
    <property type="entry name" value="BIR_rpt"/>
</dbReference>
<dbReference type="CDD" id="cd00022">
    <property type="entry name" value="BIR"/>
    <property type="match status" value="2"/>
</dbReference>
<evidence type="ECO:0000256" key="1">
    <source>
        <dbReference type="SAM" id="MobiDB-lite"/>
    </source>
</evidence>
<dbReference type="VEuPathDB" id="VectorBase:PPAI002073"/>
<dbReference type="GO" id="GO:0051726">
    <property type="term" value="P:regulation of cell cycle"/>
    <property type="evidence" value="ECO:0007669"/>
    <property type="project" value="TreeGrafter"/>
</dbReference>
<protein>
    <recommendedName>
        <fullName evidence="2">Transposable element P transposase-like RNase H C-terminal domain-containing protein</fullName>
    </recommendedName>
</protein>
<evidence type="ECO:0000313" key="4">
    <source>
        <dbReference type="Proteomes" id="UP000092462"/>
    </source>
</evidence>
<reference evidence="3" key="1">
    <citation type="submission" date="2022-08" db="UniProtKB">
        <authorList>
            <consortium name="EnsemblMetazoa"/>
        </authorList>
    </citation>
    <scope>IDENTIFICATION</scope>
    <source>
        <strain evidence="3">Israel</strain>
    </source>
</reference>
<dbReference type="VEuPathDB" id="VectorBase:PPAPM1_004403"/>
<dbReference type="GO" id="GO:0061630">
    <property type="term" value="F:ubiquitin protein ligase activity"/>
    <property type="evidence" value="ECO:0007669"/>
    <property type="project" value="TreeGrafter"/>
</dbReference>
<evidence type="ECO:0000313" key="3">
    <source>
        <dbReference type="EnsemblMetazoa" id="PPAI002073-PA"/>
    </source>
</evidence>
<evidence type="ECO:0000259" key="2">
    <source>
        <dbReference type="Pfam" id="PF21789"/>
    </source>
</evidence>
<dbReference type="PANTHER" id="PTHR10044:SF139">
    <property type="entry name" value="DEATH-ASSOCIATED INHIBITOR OF APOPTOSIS 2"/>
    <property type="match status" value="1"/>
</dbReference>
<dbReference type="Gene3D" id="1.10.1170.10">
    <property type="entry name" value="Inhibitor Of Apoptosis Protein (2mihbC-IAP-1), Chain A"/>
    <property type="match status" value="2"/>
</dbReference>
<organism evidence="3 4">
    <name type="scientific">Phlebotomus papatasi</name>
    <name type="common">Sandfly</name>
    <dbReference type="NCBI Taxonomy" id="29031"/>
    <lineage>
        <taxon>Eukaryota</taxon>
        <taxon>Metazoa</taxon>
        <taxon>Ecdysozoa</taxon>
        <taxon>Arthropoda</taxon>
        <taxon>Hexapoda</taxon>
        <taxon>Insecta</taxon>
        <taxon>Pterygota</taxon>
        <taxon>Neoptera</taxon>
        <taxon>Endopterygota</taxon>
        <taxon>Diptera</taxon>
        <taxon>Nematocera</taxon>
        <taxon>Psychodoidea</taxon>
        <taxon>Psychodidae</taxon>
        <taxon>Phlebotomus</taxon>
        <taxon>Phlebotomus</taxon>
    </lineage>
</organism>
<dbReference type="GO" id="GO:0043066">
    <property type="term" value="P:negative regulation of apoptotic process"/>
    <property type="evidence" value="ECO:0007669"/>
    <property type="project" value="TreeGrafter"/>
</dbReference>
<dbReference type="GO" id="GO:0005737">
    <property type="term" value="C:cytoplasm"/>
    <property type="evidence" value="ECO:0007669"/>
    <property type="project" value="TreeGrafter"/>
</dbReference>
<dbReference type="Pfam" id="PF00653">
    <property type="entry name" value="BIR"/>
    <property type="match status" value="2"/>
</dbReference>
<dbReference type="PROSITE" id="PS50143">
    <property type="entry name" value="BIR_REPEAT_2"/>
    <property type="match status" value="2"/>
</dbReference>
<dbReference type="InterPro" id="IPR050784">
    <property type="entry name" value="IAP"/>
</dbReference>
<dbReference type="Pfam" id="PF21789">
    <property type="entry name" value="TNP-like_RNaseH_C"/>
    <property type="match status" value="1"/>
</dbReference>
<keyword evidence="4" id="KW-1185">Reference proteome</keyword>
<feature type="compositionally biased region" description="Basic and acidic residues" evidence="1">
    <location>
        <begin position="264"/>
        <end position="273"/>
    </location>
</feature>
<feature type="region of interest" description="Disordered" evidence="1">
    <location>
        <begin position="227"/>
        <end position="257"/>
    </location>
</feature>
<feature type="region of interest" description="Disordered" evidence="1">
    <location>
        <begin position="264"/>
        <end position="283"/>
    </location>
</feature>
<dbReference type="EMBL" id="AJVK01011109">
    <property type="status" value="NOT_ANNOTATED_CDS"/>
    <property type="molecule type" value="Genomic_DNA"/>
</dbReference>
<dbReference type="GO" id="GO:0005634">
    <property type="term" value="C:nucleus"/>
    <property type="evidence" value="ECO:0007669"/>
    <property type="project" value="TreeGrafter"/>
</dbReference>
<dbReference type="PANTHER" id="PTHR10044">
    <property type="entry name" value="INHIBITOR OF APOPTOSIS"/>
    <property type="match status" value="1"/>
</dbReference>
<dbReference type="EnsemblMetazoa" id="PPAI002073-RA">
    <property type="protein sequence ID" value="PPAI002073-PA"/>
    <property type="gene ID" value="PPAI002073"/>
</dbReference>
<dbReference type="SUPFAM" id="SSF57924">
    <property type="entry name" value="Inhibitor of apoptosis (IAP) repeat"/>
    <property type="match status" value="2"/>
</dbReference>
<dbReference type="SMART" id="SM00238">
    <property type="entry name" value="BIR"/>
    <property type="match status" value="2"/>
</dbReference>
<dbReference type="GO" id="GO:0031398">
    <property type="term" value="P:positive regulation of protein ubiquitination"/>
    <property type="evidence" value="ECO:0007669"/>
    <property type="project" value="TreeGrafter"/>
</dbReference>
<dbReference type="AlphaFoldDB" id="A0A1B0D400"/>
<dbReference type="GO" id="GO:0043027">
    <property type="term" value="F:cysteine-type endopeptidase inhibitor activity involved in apoptotic process"/>
    <property type="evidence" value="ECO:0007669"/>
    <property type="project" value="TreeGrafter"/>
</dbReference>
<proteinExistence type="predicted"/>
<dbReference type="Proteomes" id="UP000092462">
    <property type="component" value="Unassembled WGS sequence"/>
</dbReference>
<dbReference type="InterPro" id="IPR048367">
    <property type="entry name" value="TNP-like_RNaseH_C"/>
</dbReference>
<name>A0A1B0D400_PHLPP</name>
<sequence length="542" mass="61849">MHREEERLMSFTNWTVDCVDINELAMLGLYFLRPPDVVKCAFCDVELRYWMSNEEVFIKHFLGNNDCPLLTLKDNNNVAINPEELDSVLISASYCSNMTLPDYSDEPEAIGDEKTSTLEVECPVSCAYVQYETNEDRLATYDNWSSSFKKTPDELSEAGFFYSGIKDEVTCFSCGGSIAKWQEDYDIWEIHASQFSNCDYVKFVQSEEFIRNAKRKYAEWNNIPEEADLDLPSTSSNTTQNTLEITSQTQESSNRSISLDKSCKVDQNGHSEPNDVNLEPISGPSDEDVYGEEVVSVHLTADMLMSKVRLDCEVCVTIRETNSSFVTNLLEDVCALGNNYFCQRVKQVGQAQFLKTYKENACVTYIMTSFKNYPTKQNLAHFIEQNKHFLVFLEPAARYKAPIVDENCEEITHFCETAVSYFTDLQVEVYDKGRGTYKLQPISKSQVKTGFIGLRACLRNLPAINIKMREFCPEGLLMYPLLQDHLEFFFGEIRSKLGCNTNPTVVQFRSILKRLVTCVQMGQLLENTNCKAQLGVIPTRLQ</sequence>
<dbReference type="VEuPathDB" id="VectorBase:PPAPM1_006495"/>
<feature type="compositionally biased region" description="Polar residues" evidence="1">
    <location>
        <begin position="232"/>
        <end position="257"/>
    </location>
</feature>
<accession>A0A1B0D400</accession>
<feature type="domain" description="Transposable element P transposase-like RNase H C-terminal" evidence="2">
    <location>
        <begin position="483"/>
        <end position="511"/>
    </location>
</feature>
<dbReference type="EMBL" id="AJVK01011108">
    <property type="status" value="NOT_ANNOTATED_CDS"/>
    <property type="molecule type" value="Genomic_DNA"/>
</dbReference>